<evidence type="ECO:0000256" key="7">
    <source>
        <dbReference type="ARBA" id="ARBA00023122"/>
    </source>
</evidence>
<dbReference type="InterPro" id="IPR044751">
    <property type="entry name" value="Ion_transp-like_CBS"/>
</dbReference>
<comment type="similarity">
    <text evidence="2">Belongs to the UPF0053 family. Hemolysin C subfamily.</text>
</comment>
<dbReference type="PROSITE" id="PS51371">
    <property type="entry name" value="CBS"/>
    <property type="match status" value="2"/>
</dbReference>
<dbReference type="STRING" id="320483.AMF_237"/>
<dbReference type="KEGG" id="amf:AMF_237"/>
<evidence type="ECO:0008006" key="16">
    <source>
        <dbReference type="Google" id="ProtNLM"/>
    </source>
</evidence>
<feature type="domain" description="CNNM transmembrane" evidence="13">
    <location>
        <begin position="13"/>
        <end position="201"/>
    </location>
</feature>
<dbReference type="EMBL" id="CP001079">
    <property type="protein sequence ID" value="ACM49113.1"/>
    <property type="molecule type" value="Genomic_DNA"/>
</dbReference>
<feature type="domain" description="CBS" evidence="12">
    <location>
        <begin position="219"/>
        <end position="279"/>
    </location>
</feature>
<dbReference type="InterPro" id="IPR005170">
    <property type="entry name" value="Transptr-assoc_dom"/>
</dbReference>
<keyword evidence="3" id="KW-1003">Cell membrane</keyword>
<evidence type="ECO:0000313" key="15">
    <source>
        <dbReference type="Proteomes" id="UP000007307"/>
    </source>
</evidence>
<dbReference type="SUPFAM" id="SSF56176">
    <property type="entry name" value="FAD-binding/transporter-associated domain-like"/>
    <property type="match status" value="1"/>
</dbReference>
<dbReference type="Pfam" id="PF00571">
    <property type="entry name" value="CBS"/>
    <property type="match status" value="2"/>
</dbReference>
<feature type="transmembrane region" description="Helical" evidence="11">
    <location>
        <begin position="78"/>
        <end position="99"/>
    </location>
</feature>
<feature type="transmembrane region" description="Helical" evidence="11">
    <location>
        <begin position="143"/>
        <end position="165"/>
    </location>
</feature>
<evidence type="ECO:0000256" key="3">
    <source>
        <dbReference type="ARBA" id="ARBA00022475"/>
    </source>
</evidence>
<evidence type="ECO:0000259" key="12">
    <source>
        <dbReference type="PROSITE" id="PS51371"/>
    </source>
</evidence>
<dbReference type="SUPFAM" id="SSF54631">
    <property type="entry name" value="CBS-domain pair"/>
    <property type="match status" value="1"/>
</dbReference>
<evidence type="ECO:0000256" key="5">
    <source>
        <dbReference type="ARBA" id="ARBA00022737"/>
    </source>
</evidence>
<organism evidence="14 15">
    <name type="scientific">Anaplasma marginale (strain Florida)</name>
    <dbReference type="NCBI Taxonomy" id="320483"/>
    <lineage>
        <taxon>Bacteria</taxon>
        <taxon>Pseudomonadati</taxon>
        <taxon>Pseudomonadota</taxon>
        <taxon>Alphaproteobacteria</taxon>
        <taxon>Rickettsiales</taxon>
        <taxon>Anaplasmataceae</taxon>
        <taxon>Anaplasma</taxon>
    </lineage>
</organism>
<dbReference type="GO" id="GO:0005886">
    <property type="term" value="C:plasma membrane"/>
    <property type="evidence" value="ECO:0007669"/>
    <property type="project" value="UniProtKB-SubCell"/>
</dbReference>
<gene>
    <name evidence="14" type="ordered locus">AMF_237</name>
</gene>
<dbReference type="Gene3D" id="3.30.465.10">
    <property type="match status" value="1"/>
</dbReference>
<sequence>MKDVRLLCIVGPEWVLFPVVFLIFAFLLLASAFFSAAETALTSVSASSIHRLVLGGDRRAKIVESLSRRKEMVISAMLVGNTIVNISSSSVATAMFLGFLGPEGIVVSTVTVTLSILLFAEVLPKTYAIHNPEKISLRSARLVACCSFVLSPLCSLITHIVNYTLRILGVQGQKEIVSAAEAMRSLILMHGSKGTMLKQDLDMLSSVLDLAETEISQVMTHRKNLFALNIDEDVDVLVKQILQGSHSRIPMWQKSEESIVGVVHVRDVTDLVREKSNNVTKKDIYRIMIKPWFVPDTTPLSVQLHNFRKKRRHLALVVDEYGTLQGAVTLEDILEEIVGDISDEHDVVPESFITAISNSEYYISGEAPIRDVNRELGWSLPEEASTLAGLILHEVERIPEEGEAFQLHGFSFKILKKNGNIISLIGISIPLNGSEET</sequence>
<keyword evidence="5" id="KW-0677">Repeat</keyword>
<dbReference type="PANTHER" id="PTHR22777:SF32">
    <property type="entry name" value="UPF0053 INNER MEMBRANE PROTEIN YFJD"/>
    <property type="match status" value="1"/>
</dbReference>
<dbReference type="Gene3D" id="3.10.580.10">
    <property type="entry name" value="CBS-domain"/>
    <property type="match status" value="1"/>
</dbReference>
<protein>
    <recommendedName>
        <fullName evidence="16">HlyC/CorC family transporter</fullName>
    </recommendedName>
</protein>
<keyword evidence="15" id="KW-1185">Reference proteome</keyword>
<dbReference type="eggNOG" id="COG4536">
    <property type="taxonomic scope" value="Bacteria"/>
</dbReference>
<dbReference type="Pfam" id="PF01595">
    <property type="entry name" value="CNNM"/>
    <property type="match status" value="1"/>
</dbReference>
<keyword evidence="4 10" id="KW-0812">Transmembrane</keyword>
<keyword evidence="7 9" id="KW-0129">CBS domain</keyword>
<dbReference type="InterPro" id="IPR016169">
    <property type="entry name" value="FAD-bd_PCMH_sub2"/>
</dbReference>
<evidence type="ECO:0000256" key="1">
    <source>
        <dbReference type="ARBA" id="ARBA00004651"/>
    </source>
</evidence>
<dbReference type="HOGENOM" id="CLU_015237_4_1_5"/>
<evidence type="ECO:0000256" key="8">
    <source>
        <dbReference type="ARBA" id="ARBA00023136"/>
    </source>
</evidence>
<feature type="domain" description="CBS" evidence="12">
    <location>
        <begin position="287"/>
        <end position="347"/>
    </location>
</feature>
<dbReference type="InterPro" id="IPR000644">
    <property type="entry name" value="CBS_dom"/>
</dbReference>
<dbReference type="CDD" id="cd04590">
    <property type="entry name" value="CBS_pair_CorC_HlyC_assoc"/>
    <property type="match status" value="1"/>
</dbReference>
<dbReference type="PANTHER" id="PTHR22777">
    <property type="entry name" value="HEMOLYSIN-RELATED"/>
    <property type="match status" value="1"/>
</dbReference>
<reference evidence="14 15" key="1">
    <citation type="journal article" date="2009" name="BMC Genomics">
        <title>Conservation in the face of diversity: multistrain analysis of an intracellular bacterium.</title>
        <authorList>
            <person name="Dark M.J."/>
            <person name="Herndon D.R."/>
            <person name="Kappmeyer L.S."/>
            <person name="Gonzales M.P."/>
            <person name="Nordeen E."/>
            <person name="Palmer G.H."/>
            <person name="Knowles D.P. Jr."/>
            <person name="Brayton K.A."/>
        </authorList>
    </citation>
    <scope>NUCLEOTIDE SEQUENCE [LARGE SCALE GENOMIC DNA]</scope>
    <source>
        <strain evidence="14 15">Florida</strain>
    </source>
</reference>
<dbReference type="Proteomes" id="UP000007307">
    <property type="component" value="Chromosome"/>
</dbReference>
<comment type="subcellular location">
    <subcellularLocation>
        <location evidence="1">Cell membrane</location>
        <topology evidence="1">Multi-pass membrane protein</topology>
    </subcellularLocation>
</comment>
<dbReference type="GO" id="GO:0050660">
    <property type="term" value="F:flavin adenine dinucleotide binding"/>
    <property type="evidence" value="ECO:0007669"/>
    <property type="project" value="InterPro"/>
</dbReference>
<evidence type="ECO:0000259" key="13">
    <source>
        <dbReference type="PROSITE" id="PS51846"/>
    </source>
</evidence>
<dbReference type="PROSITE" id="PS51846">
    <property type="entry name" value="CNNM"/>
    <property type="match status" value="1"/>
</dbReference>
<dbReference type="FunFam" id="3.10.580.10:FF:000002">
    <property type="entry name" value="Magnesium/cobalt efflux protein CorC"/>
    <property type="match status" value="1"/>
</dbReference>
<evidence type="ECO:0000256" key="4">
    <source>
        <dbReference type="ARBA" id="ARBA00022692"/>
    </source>
</evidence>
<dbReference type="SMART" id="SM01091">
    <property type="entry name" value="CorC_HlyC"/>
    <property type="match status" value="1"/>
</dbReference>
<dbReference type="Pfam" id="PF03471">
    <property type="entry name" value="CorC_HlyC"/>
    <property type="match status" value="1"/>
</dbReference>
<dbReference type="InterPro" id="IPR002550">
    <property type="entry name" value="CNNM"/>
</dbReference>
<dbReference type="InterPro" id="IPR046342">
    <property type="entry name" value="CBS_dom_sf"/>
</dbReference>
<evidence type="ECO:0000313" key="14">
    <source>
        <dbReference type="EMBL" id="ACM49113.1"/>
    </source>
</evidence>
<dbReference type="AlphaFoldDB" id="B9KI01"/>
<keyword evidence="6 10" id="KW-1133">Transmembrane helix</keyword>
<proteinExistence type="inferred from homology"/>
<evidence type="ECO:0000256" key="2">
    <source>
        <dbReference type="ARBA" id="ARBA00006446"/>
    </source>
</evidence>
<feature type="transmembrane region" description="Helical" evidence="11">
    <location>
        <begin position="15"/>
        <end position="37"/>
    </location>
</feature>
<name>B9KI01_ANAMF</name>
<keyword evidence="8 10" id="KW-0472">Membrane</keyword>
<evidence type="ECO:0000256" key="10">
    <source>
        <dbReference type="PROSITE-ProRule" id="PRU01193"/>
    </source>
</evidence>
<dbReference type="InterPro" id="IPR036318">
    <property type="entry name" value="FAD-bd_PCMH-like_sf"/>
</dbReference>
<evidence type="ECO:0000256" key="11">
    <source>
        <dbReference type="SAM" id="Phobius"/>
    </source>
</evidence>
<feature type="transmembrane region" description="Helical" evidence="11">
    <location>
        <begin position="105"/>
        <end position="123"/>
    </location>
</feature>
<evidence type="ECO:0000256" key="6">
    <source>
        <dbReference type="ARBA" id="ARBA00022989"/>
    </source>
</evidence>
<accession>B9KI01</accession>
<evidence type="ECO:0000256" key="9">
    <source>
        <dbReference type="PROSITE-ProRule" id="PRU00703"/>
    </source>
</evidence>